<name>A0ACB7CC71_9ASCO</name>
<dbReference type="Proteomes" id="UP000768646">
    <property type="component" value="Unassembled WGS sequence"/>
</dbReference>
<reference evidence="1 2" key="1">
    <citation type="journal article" date="2021" name="Commun. Biol.">
        <title>Genomic insights into the host specific adaptation of the Pneumocystis genus.</title>
        <authorList>
            <person name="Cisse O.H."/>
            <person name="Ma L."/>
            <person name="Dekker J.P."/>
            <person name="Khil P.P."/>
            <person name="Youn J.-H."/>
            <person name="Brenchley J.M."/>
            <person name="Blair R."/>
            <person name="Pahar B."/>
            <person name="Chabe M."/>
            <person name="Van Rompay K.K.A."/>
            <person name="Keesler R."/>
            <person name="Sukura A."/>
            <person name="Hirsch V."/>
            <person name="Kutty G."/>
            <person name="Liu Y."/>
            <person name="Peng L."/>
            <person name="Chen J."/>
            <person name="Song J."/>
            <person name="Weissenbacher-Lang C."/>
            <person name="Xu J."/>
            <person name="Upham N.S."/>
            <person name="Stajich J.E."/>
            <person name="Cuomo C.A."/>
            <person name="Cushion M.T."/>
            <person name="Kovacs J.A."/>
        </authorList>
    </citation>
    <scope>NUCLEOTIDE SEQUENCE [LARGE SCALE GENOMIC DNA]</scope>
    <source>
        <strain evidence="1 2">RABM</strain>
    </source>
</reference>
<proteinExistence type="predicted"/>
<gene>
    <name evidence="1" type="ORF">PORY_001526</name>
</gene>
<protein>
    <submittedName>
        <fullName evidence="1">Uncharacterized protein</fullName>
    </submittedName>
</protein>
<organism evidence="1 2">
    <name type="scientific">Pneumocystis oryctolagi</name>
    <dbReference type="NCBI Taxonomy" id="42067"/>
    <lineage>
        <taxon>Eukaryota</taxon>
        <taxon>Fungi</taxon>
        <taxon>Dikarya</taxon>
        <taxon>Ascomycota</taxon>
        <taxon>Taphrinomycotina</taxon>
        <taxon>Pneumocystomycetes</taxon>
        <taxon>Pneumocystaceae</taxon>
        <taxon>Pneumocystis</taxon>
    </lineage>
</organism>
<comment type="caution">
    <text evidence="1">The sequence shown here is derived from an EMBL/GenBank/DDBJ whole genome shotgun (WGS) entry which is preliminary data.</text>
</comment>
<accession>A0ACB7CC71</accession>
<keyword evidence="2" id="KW-1185">Reference proteome</keyword>
<evidence type="ECO:0000313" key="1">
    <source>
        <dbReference type="EMBL" id="KAG4305356.1"/>
    </source>
</evidence>
<sequence length="281" mass="32950">MKKRREKRKRNTSESSENDGSDAKIEDDSLLDVDFEFFNPRPTDSCTLRNFLRQLIGPDSDCFDISEMSELILSQNLVGSMVKVDGIESDPFAFLTVLNLNYHREKTCIKQVLSYIMSKTSSNKEFNKTLDSLLKKSDSDVGLILSERFVNMPTQIVSPMYELLFEEIEWALEDKEPYNFSHYIILSRSYQEKPLKREGFLKKRRKVSKNNMETIYFHPEDELFKKKSLYSVTYKYTKPDRDCDFRRVFQSVGIQTQGEIIIILKDKLKEAIADLKLMFVE</sequence>
<evidence type="ECO:0000313" key="2">
    <source>
        <dbReference type="Proteomes" id="UP000768646"/>
    </source>
</evidence>
<dbReference type="EMBL" id="JABTEG010000004">
    <property type="protein sequence ID" value="KAG4305356.1"/>
    <property type="molecule type" value="Genomic_DNA"/>
</dbReference>